<evidence type="ECO:0000256" key="1">
    <source>
        <dbReference type="ARBA" id="ARBA00004401"/>
    </source>
</evidence>
<dbReference type="EMBL" id="QEPN01000010">
    <property type="protein sequence ID" value="RDE69971.1"/>
    <property type="molecule type" value="Genomic_DNA"/>
</dbReference>
<evidence type="ECO:0000256" key="2">
    <source>
        <dbReference type="ARBA" id="ARBA00022475"/>
    </source>
</evidence>
<comment type="caution">
    <text evidence="10">The sequence shown here is derived from an EMBL/GenBank/DDBJ whole genome shotgun (WGS) entry which is preliminary data.</text>
</comment>
<comment type="subunit">
    <text evidence="8">Part of a complex composed of FtsB, FtsL and FtsQ.</text>
</comment>
<keyword evidence="3 8" id="KW-0132">Cell division</keyword>
<evidence type="ECO:0000256" key="6">
    <source>
        <dbReference type="ARBA" id="ARBA00023136"/>
    </source>
</evidence>
<evidence type="ECO:0000313" key="11">
    <source>
        <dbReference type="EMBL" id="RDF10356.1"/>
    </source>
</evidence>
<protein>
    <recommendedName>
        <fullName evidence="8 9">Cell division protein FtsL</fullName>
    </recommendedName>
</protein>
<dbReference type="PANTHER" id="PTHR37479">
    <property type="entry name" value="CELL DIVISION PROTEIN FTSL"/>
    <property type="match status" value="1"/>
</dbReference>
<keyword evidence="6 8" id="KW-0472">Membrane</keyword>
<name>A0A369YFZ7_9PAST</name>
<comment type="function">
    <text evidence="8">Essential cell division protein. May link together the upstream cell division proteins, which are predominantly cytoplasmic, with the downstream cell division proteins, which are predominantly periplasmic.</text>
</comment>
<evidence type="ECO:0000256" key="9">
    <source>
        <dbReference type="NCBIfam" id="TIGR02209"/>
    </source>
</evidence>
<evidence type="ECO:0000256" key="3">
    <source>
        <dbReference type="ARBA" id="ARBA00022618"/>
    </source>
</evidence>
<evidence type="ECO:0000313" key="13">
    <source>
        <dbReference type="Proteomes" id="UP000253950"/>
    </source>
</evidence>
<keyword evidence="2 8" id="KW-1003">Cell membrane</keyword>
<evidence type="ECO:0000256" key="4">
    <source>
        <dbReference type="ARBA" id="ARBA00022692"/>
    </source>
</evidence>
<evidence type="ECO:0000256" key="8">
    <source>
        <dbReference type="HAMAP-Rule" id="MF_00910"/>
    </source>
</evidence>
<dbReference type="EMBL" id="QEQG01000009">
    <property type="protein sequence ID" value="RDF10356.1"/>
    <property type="molecule type" value="Genomic_DNA"/>
</dbReference>
<keyword evidence="8" id="KW-0997">Cell inner membrane</keyword>
<dbReference type="Proteomes" id="UP000253872">
    <property type="component" value="Unassembled WGS sequence"/>
</dbReference>
<dbReference type="InterPro" id="IPR011922">
    <property type="entry name" value="Cell_div_FtsL"/>
</dbReference>
<keyword evidence="7 8" id="KW-0131">Cell cycle</keyword>
<gene>
    <name evidence="8 10" type="primary">ftsL</name>
    <name evidence="11" type="ORF">DPV84_08345</name>
    <name evidence="10" type="ORF">DPV93_10025</name>
</gene>
<dbReference type="GO" id="GO:0032153">
    <property type="term" value="C:cell division site"/>
    <property type="evidence" value="ECO:0007669"/>
    <property type="project" value="UniProtKB-UniRule"/>
</dbReference>
<comment type="similarity">
    <text evidence="8">Belongs to the FtsL family.</text>
</comment>
<dbReference type="PANTHER" id="PTHR37479:SF1">
    <property type="entry name" value="CELL DIVISION PROTEIN FTSL"/>
    <property type="match status" value="1"/>
</dbReference>
<dbReference type="RefSeq" id="WP_007526290.1">
    <property type="nucleotide sequence ID" value="NZ_CAURJL010000017.1"/>
</dbReference>
<dbReference type="HAMAP" id="MF_00910">
    <property type="entry name" value="FtsL"/>
    <property type="match status" value="1"/>
</dbReference>
<comment type="subcellular location">
    <subcellularLocation>
        <location evidence="8">Cell inner membrane</location>
        <topology evidence="8">Single-pass type II membrane protein</topology>
    </subcellularLocation>
    <subcellularLocation>
        <location evidence="1">Cell membrane</location>
        <topology evidence="1">Single-pass type II membrane protein</topology>
    </subcellularLocation>
    <text evidence="8">Localizes to the division septum where it forms a ring structure.</text>
</comment>
<dbReference type="Pfam" id="PF04999">
    <property type="entry name" value="FtsL"/>
    <property type="match status" value="1"/>
</dbReference>
<evidence type="ECO:0000313" key="10">
    <source>
        <dbReference type="EMBL" id="RDE69971.1"/>
    </source>
</evidence>
<dbReference type="AlphaFoldDB" id="A0A369YFZ7"/>
<keyword evidence="4 8" id="KW-0812">Transmembrane</keyword>
<keyword evidence="13" id="KW-1185">Reference proteome</keyword>
<evidence type="ECO:0000256" key="5">
    <source>
        <dbReference type="ARBA" id="ARBA00022989"/>
    </source>
</evidence>
<reference evidence="12 13" key="1">
    <citation type="submission" date="2018-05" db="EMBL/GenBank/DDBJ databases">
        <title>Draft Genome Sequences for a Diverse set of 7 Haemophilus Species.</title>
        <authorList>
            <person name="Nichols M."/>
            <person name="Topaz N."/>
            <person name="Wang X."/>
            <person name="Wang X."/>
            <person name="Boxrud D."/>
        </authorList>
    </citation>
    <scope>NUCLEOTIDE SEQUENCE [LARGE SCALE GENOMIC DNA]</scope>
    <source>
        <strain evidence="10 12">C2002001239</strain>
        <strain evidence="11 13">C2015005473</strain>
    </source>
</reference>
<evidence type="ECO:0000313" key="12">
    <source>
        <dbReference type="Proteomes" id="UP000253872"/>
    </source>
</evidence>
<proteinExistence type="inferred from homology"/>
<dbReference type="GO" id="GO:0043093">
    <property type="term" value="P:FtsZ-dependent cytokinesis"/>
    <property type="evidence" value="ECO:0007669"/>
    <property type="project" value="UniProtKB-UniRule"/>
</dbReference>
<keyword evidence="5 8" id="KW-1133">Transmembrane helix</keyword>
<evidence type="ECO:0000256" key="7">
    <source>
        <dbReference type="ARBA" id="ARBA00023306"/>
    </source>
</evidence>
<accession>A0A369YFZ7</accession>
<dbReference type="STRING" id="1035839.GCA_000238795_00308"/>
<dbReference type="Proteomes" id="UP000253950">
    <property type="component" value="Unassembled WGS sequence"/>
</dbReference>
<dbReference type="GO" id="GO:0005886">
    <property type="term" value="C:plasma membrane"/>
    <property type="evidence" value="ECO:0007669"/>
    <property type="project" value="UniProtKB-SubCell"/>
</dbReference>
<sequence>MLNRERYPLFQIISDDFINHNKLPVLLLLGIVFTAIGTVWVTHQTRLLTAEQGQYIQANRKLDNQYIHLQLEENSKSQKARVEAAAKTFGLQSIQKEQEVILVE</sequence>
<feature type="transmembrane region" description="Helical" evidence="8">
    <location>
        <begin position="23"/>
        <end position="42"/>
    </location>
</feature>
<dbReference type="NCBIfam" id="TIGR02209">
    <property type="entry name" value="ftsL_broad"/>
    <property type="match status" value="1"/>
</dbReference>
<organism evidence="10 12">
    <name type="scientific">Haemophilus sputorum</name>
    <dbReference type="NCBI Taxonomy" id="1078480"/>
    <lineage>
        <taxon>Bacteria</taxon>
        <taxon>Pseudomonadati</taxon>
        <taxon>Pseudomonadota</taxon>
        <taxon>Gammaproteobacteria</taxon>
        <taxon>Pasteurellales</taxon>
        <taxon>Pasteurellaceae</taxon>
        <taxon>Haemophilus</taxon>
    </lineage>
</organism>